<gene>
    <name evidence="3" type="ORF">PG997_011496</name>
</gene>
<organism evidence="3 4">
    <name type="scientific">Apiospora hydei</name>
    <dbReference type="NCBI Taxonomy" id="1337664"/>
    <lineage>
        <taxon>Eukaryota</taxon>
        <taxon>Fungi</taxon>
        <taxon>Dikarya</taxon>
        <taxon>Ascomycota</taxon>
        <taxon>Pezizomycotina</taxon>
        <taxon>Sordariomycetes</taxon>
        <taxon>Xylariomycetidae</taxon>
        <taxon>Amphisphaeriales</taxon>
        <taxon>Apiosporaceae</taxon>
        <taxon>Apiospora</taxon>
    </lineage>
</organism>
<keyword evidence="2" id="KW-0812">Transmembrane</keyword>
<keyword evidence="2" id="KW-0472">Membrane</keyword>
<comment type="caution">
    <text evidence="3">The sequence shown here is derived from an EMBL/GenBank/DDBJ whole genome shotgun (WGS) entry which is preliminary data.</text>
</comment>
<reference evidence="3 4" key="1">
    <citation type="submission" date="2023-01" db="EMBL/GenBank/DDBJ databases">
        <title>Analysis of 21 Apiospora genomes using comparative genomics revels a genus with tremendous synthesis potential of carbohydrate active enzymes and secondary metabolites.</title>
        <authorList>
            <person name="Sorensen T."/>
        </authorList>
    </citation>
    <scope>NUCLEOTIDE SEQUENCE [LARGE SCALE GENOMIC DNA]</scope>
    <source>
        <strain evidence="3 4">CBS 114990</strain>
    </source>
</reference>
<keyword evidence="4" id="KW-1185">Reference proteome</keyword>
<evidence type="ECO:0000313" key="4">
    <source>
        <dbReference type="Proteomes" id="UP001433268"/>
    </source>
</evidence>
<feature type="transmembrane region" description="Helical" evidence="2">
    <location>
        <begin position="20"/>
        <end position="41"/>
    </location>
</feature>
<dbReference type="RefSeq" id="XP_066665101.1">
    <property type="nucleotide sequence ID" value="XM_066815811.1"/>
</dbReference>
<name>A0ABR1VJ77_9PEZI</name>
<proteinExistence type="predicted"/>
<dbReference type="EMBL" id="JAQQWN010000008">
    <property type="protein sequence ID" value="KAK8071293.1"/>
    <property type="molecule type" value="Genomic_DNA"/>
</dbReference>
<protein>
    <submittedName>
        <fullName evidence="3">Uncharacterized protein</fullName>
    </submittedName>
</protein>
<evidence type="ECO:0000256" key="1">
    <source>
        <dbReference type="SAM" id="MobiDB-lite"/>
    </source>
</evidence>
<accession>A0ABR1VJ77</accession>
<evidence type="ECO:0000313" key="3">
    <source>
        <dbReference type="EMBL" id="KAK8071293.1"/>
    </source>
</evidence>
<evidence type="ECO:0000256" key="2">
    <source>
        <dbReference type="SAM" id="Phobius"/>
    </source>
</evidence>
<sequence>MSAPAPVDHGGSPPNQETIHTAVGLSIAVFVLAVIGIWHIGRKNGSFRSSRRRRAIPTRRPQPEIGLDGSLGQSAVDKIPIIKYHKNWPSREYPQNSHNLWPGQAKPQPPTDRTALPTLANAALALDTPVSR</sequence>
<feature type="region of interest" description="Disordered" evidence="1">
    <location>
        <begin position="46"/>
        <end position="71"/>
    </location>
</feature>
<dbReference type="GeneID" id="92048871"/>
<feature type="region of interest" description="Disordered" evidence="1">
    <location>
        <begin position="95"/>
        <end position="114"/>
    </location>
</feature>
<keyword evidence="2" id="KW-1133">Transmembrane helix</keyword>
<dbReference type="Proteomes" id="UP001433268">
    <property type="component" value="Unassembled WGS sequence"/>
</dbReference>